<accession>A0A7I7MI59</accession>
<reference evidence="1 2" key="1">
    <citation type="journal article" date="2019" name="Emerg. Microbes Infect.">
        <title>Comprehensive subspecies identification of 175 nontuberculous mycobacteria species based on 7547 genomic profiles.</title>
        <authorList>
            <person name="Matsumoto Y."/>
            <person name="Kinjo T."/>
            <person name="Motooka D."/>
            <person name="Nabeya D."/>
            <person name="Jung N."/>
            <person name="Uechi K."/>
            <person name="Horii T."/>
            <person name="Iida T."/>
            <person name="Fujita J."/>
            <person name="Nakamura S."/>
        </authorList>
    </citation>
    <scope>NUCLEOTIDE SEQUENCE [LARGE SCALE GENOMIC DNA]</scope>
    <source>
        <strain evidence="1 2">JCM 13323</strain>
    </source>
</reference>
<dbReference type="AlphaFoldDB" id="A0A7I7MI59"/>
<name>A0A7I7MI59_9MYCO</name>
<dbReference type="Proteomes" id="UP000466514">
    <property type="component" value="Chromosome"/>
</dbReference>
<gene>
    <name evidence="1" type="ORF">MPSYJ_49710</name>
</gene>
<evidence type="ECO:0008006" key="3">
    <source>
        <dbReference type="Google" id="ProtNLM"/>
    </source>
</evidence>
<sequence length="289" mass="32292">MEKVFLGSEAVAARMLTPGQLRYGYSRLFPDVYTSRNEEPTLADRTVGAWLWSWRRAVITGQAAAALHGARWVGGRAPIELNYQCRRPPAGIIARNERIGCDEVVQIGDMAVASVSRTAFDLGRFLPLGQAVAHLDALANATRLTSAQVLSLADTYRGARGVKKLRAAATLMDGGAQSPKETWLRLLLMQKGFPRPRTQIPVLGSSGKPFAYLDMGWEDVKIAVEYDGDHHRKDREQYVWDEKRLRLIRARDWLHVKVISEDRAFDVVERVAAAWHFRERALAAAAGAW</sequence>
<proteinExistence type="predicted"/>
<protein>
    <recommendedName>
        <fullName evidence="3">DUF559 domain-containing protein</fullName>
    </recommendedName>
</protein>
<dbReference type="KEGG" id="mpsc:MPSYJ_49710"/>
<dbReference type="EMBL" id="AP022574">
    <property type="protein sequence ID" value="BBX71510.1"/>
    <property type="molecule type" value="Genomic_DNA"/>
</dbReference>
<evidence type="ECO:0000313" key="1">
    <source>
        <dbReference type="EMBL" id="BBX71510.1"/>
    </source>
</evidence>
<organism evidence="1 2">
    <name type="scientific">Mycolicibacterium psychrotolerans</name>
    <dbReference type="NCBI Taxonomy" id="216929"/>
    <lineage>
        <taxon>Bacteria</taxon>
        <taxon>Bacillati</taxon>
        <taxon>Actinomycetota</taxon>
        <taxon>Actinomycetes</taxon>
        <taxon>Mycobacteriales</taxon>
        <taxon>Mycobacteriaceae</taxon>
        <taxon>Mycolicibacterium</taxon>
    </lineage>
</organism>
<keyword evidence="2" id="KW-1185">Reference proteome</keyword>
<dbReference type="RefSeq" id="WP_163726078.1">
    <property type="nucleotide sequence ID" value="NZ_AP022574.1"/>
</dbReference>
<evidence type="ECO:0000313" key="2">
    <source>
        <dbReference type="Proteomes" id="UP000466514"/>
    </source>
</evidence>